<gene>
    <name evidence="3" type="ORF">SAMN04324258_0682</name>
</gene>
<name>A0A1T5ILZ8_9MICO</name>
<evidence type="ECO:0000256" key="2">
    <source>
        <dbReference type="SAM" id="Phobius"/>
    </source>
</evidence>
<proteinExistence type="predicted"/>
<keyword evidence="4" id="KW-1185">Reference proteome</keyword>
<accession>A0A1T5ILZ8</accession>
<dbReference type="AlphaFoldDB" id="A0A1T5ILZ8"/>
<keyword evidence="2" id="KW-1133">Transmembrane helix</keyword>
<keyword evidence="2" id="KW-0812">Transmembrane</keyword>
<keyword evidence="2" id="KW-0472">Membrane</keyword>
<feature type="region of interest" description="Disordered" evidence="1">
    <location>
        <begin position="258"/>
        <end position="278"/>
    </location>
</feature>
<evidence type="ECO:0000313" key="4">
    <source>
        <dbReference type="Proteomes" id="UP000189777"/>
    </source>
</evidence>
<dbReference type="RefSeq" id="WP_079570931.1">
    <property type="nucleotide sequence ID" value="NZ_FUZQ01000001.1"/>
</dbReference>
<evidence type="ECO:0000256" key="1">
    <source>
        <dbReference type="SAM" id="MobiDB-lite"/>
    </source>
</evidence>
<sequence>MNDDERAGDGAAPDDEPLARLRAADPAAGVGSSPGVLRAKVDARLAEDGDPLVAQVETAPDGDELAARRRRRTPWLAVAGVAALAVVGGGGYLLGGASAQGAGSADAAGGAAAPIVLNGGPQGDRAAAGAEGSAAAGAAEDRAAGGDDAAASTAAGDATLPSWYSSGRALFHADGLSTEGGTAAAYAFDATDAATREGAARVAKALDVDGEPRWDYGWSVGPRDGDGPTLWLSADGSATFGYSDPGADPWRCEGAVARDAEEGAEPDCEQPATSTVGDREARDALADAMRSLGVDPDGFEIEVGEKAEGEPGRWVTAYQVVDGTRTGAQWSATVGEKGVAWLDGFLAATVDLGEYPVISPAEAVERLGDPRFSGSAWPVAYADEEGMWAEAETEGGLDEPSPAPAPPAAGDPVDWPVSDVEITDARLGLAQQTQDDGSVVLVPAYELSDADGNAWSVVAVADDGMDFSAPR</sequence>
<evidence type="ECO:0000313" key="3">
    <source>
        <dbReference type="EMBL" id="SKC40196.1"/>
    </source>
</evidence>
<dbReference type="STRING" id="526729.SAMN04324258_0682"/>
<feature type="region of interest" description="Disordered" evidence="1">
    <location>
        <begin position="391"/>
        <end position="412"/>
    </location>
</feature>
<organism evidence="3 4">
    <name type="scientific">Krasilnikoviella flava</name>
    <dbReference type="NCBI Taxonomy" id="526729"/>
    <lineage>
        <taxon>Bacteria</taxon>
        <taxon>Bacillati</taxon>
        <taxon>Actinomycetota</taxon>
        <taxon>Actinomycetes</taxon>
        <taxon>Micrococcales</taxon>
        <taxon>Promicromonosporaceae</taxon>
        <taxon>Krasilnikoviella</taxon>
    </lineage>
</organism>
<feature type="region of interest" description="Disordered" evidence="1">
    <location>
        <begin position="1"/>
        <end position="34"/>
    </location>
</feature>
<dbReference type="OrthoDB" id="3268840at2"/>
<dbReference type="EMBL" id="FUZQ01000001">
    <property type="protein sequence ID" value="SKC40196.1"/>
    <property type="molecule type" value="Genomic_DNA"/>
</dbReference>
<reference evidence="3 4" key="1">
    <citation type="submission" date="2017-02" db="EMBL/GenBank/DDBJ databases">
        <authorList>
            <person name="Peterson S.W."/>
        </authorList>
    </citation>
    <scope>NUCLEOTIDE SEQUENCE [LARGE SCALE GENOMIC DNA]</scope>
    <source>
        <strain evidence="3 4">DSM 21481</strain>
    </source>
</reference>
<protein>
    <submittedName>
        <fullName evidence="3">Uncharacterized protein</fullName>
    </submittedName>
</protein>
<feature type="transmembrane region" description="Helical" evidence="2">
    <location>
        <begin position="75"/>
        <end position="94"/>
    </location>
</feature>
<dbReference type="Proteomes" id="UP000189777">
    <property type="component" value="Unassembled WGS sequence"/>
</dbReference>